<evidence type="ECO:0000313" key="2">
    <source>
        <dbReference type="Proteomes" id="UP000708208"/>
    </source>
</evidence>
<reference evidence="1" key="1">
    <citation type="submission" date="2021-06" db="EMBL/GenBank/DDBJ databases">
        <authorList>
            <person name="Hodson N. C."/>
            <person name="Mongue J. A."/>
            <person name="Jaron S. K."/>
        </authorList>
    </citation>
    <scope>NUCLEOTIDE SEQUENCE</scope>
</reference>
<dbReference type="Proteomes" id="UP000708208">
    <property type="component" value="Unassembled WGS sequence"/>
</dbReference>
<gene>
    <name evidence="1" type="ORF">AFUS01_LOCUS32532</name>
</gene>
<name>A0A8J2KSA9_9HEXA</name>
<dbReference type="AlphaFoldDB" id="A0A8J2KSA9"/>
<dbReference type="EMBL" id="CAJVCH010525851">
    <property type="protein sequence ID" value="CAG7822249.1"/>
    <property type="molecule type" value="Genomic_DNA"/>
</dbReference>
<comment type="caution">
    <text evidence="1">The sequence shown here is derived from an EMBL/GenBank/DDBJ whole genome shotgun (WGS) entry which is preliminary data.</text>
</comment>
<evidence type="ECO:0000313" key="1">
    <source>
        <dbReference type="EMBL" id="CAG7822249.1"/>
    </source>
</evidence>
<protein>
    <submittedName>
        <fullName evidence="1">Uncharacterized protein</fullName>
    </submittedName>
</protein>
<proteinExistence type="predicted"/>
<feature type="non-terminal residue" evidence="1">
    <location>
        <position position="1"/>
    </location>
</feature>
<accession>A0A8J2KSA9</accession>
<sequence length="41" mass="4849">VYWQTLTLPGTHENTVQLKQTIQTVLVKFYPYLELCETVHI</sequence>
<organism evidence="1 2">
    <name type="scientific">Allacma fusca</name>
    <dbReference type="NCBI Taxonomy" id="39272"/>
    <lineage>
        <taxon>Eukaryota</taxon>
        <taxon>Metazoa</taxon>
        <taxon>Ecdysozoa</taxon>
        <taxon>Arthropoda</taxon>
        <taxon>Hexapoda</taxon>
        <taxon>Collembola</taxon>
        <taxon>Symphypleona</taxon>
        <taxon>Sminthuridae</taxon>
        <taxon>Allacma</taxon>
    </lineage>
</organism>
<keyword evidence="2" id="KW-1185">Reference proteome</keyword>